<proteinExistence type="predicted"/>
<sequence length="68" mass="7244">MENKQLICTLLLAALQETRGASDLVSLVYVPEKEMVVGTFTGGGIKLCNVAADSGCAMIRDIMRQLGV</sequence>
<evidence type="ECO:0000313" key="1">
    <source>
        <dbReference type="EMBL" id="GLB30971.1"/>
    </source>
</evidence>
<dbReference type="EMBL" id="BRPJ01000051">
    <property type="protein sequence ID" value="GLB30971.1"/>
    <property type="molecule type" value="Genomic_DNA"/>
</dbReference>
<evidence type="ECO:0000313" key="2">
    <source>
        <dbReference type="Proteomes" id="UP001419084"/>
    </source>
</evidence>
<gene>
    <name evidence="1" type="ORF">LAD12857_28940</name>
</gene>
<comment type="caution">
    <text evidence="1">The sequence shown here is derived from an EMBL/GenBank/DDBJ whole genome shotgun (WGS) entry which is preliminary data.</text>
</comment>
<name>A0ABQ5M7Q5_9FIRM</name>
<accession>A0ABQ5M7Q5</accession>
<dbReference type="Proteomes" id="UP001419084">
    <property type="component" value="Unassembled WGS sequence"/>
</dbReference>
<organism evidence="1 2">
    <name type="scientific">Lacrimispora amygdalina</name>
    <dbReference type="NCBI Taxonomy" id="253257"/>
    <lineage>
        <taxon>Bacteria</taxon>
        <taxon>Bacillati</taxon>
        <taxon>Bacillota</taxon>
        <taxon>Clostridia</taxon>
        <taxon>Lachnospirales</taxon>
        <taxon>Lachnospiraceae</taxon>
        <taxon>Lacrimispora</taxon>
    </lineage>
</organism>
<dbReference type="RefSeq" id="WP_346065534.1">
    <property type="nucleotide sequence ID" value="NZ_BRPJ01000051.1"/>
</dbReference>
<protein>
    <submittedName>
        <fullName evidence="1">Uncharacterized protein</fullName>
    </submittedName>
</protein>
<reference evidence="1 2" key="1">
    <citation type="journal article" date="2024" name="Int. J. Syst. Evol. Microbiol.">
        <title>Lacrimispora brassicae sp. nov. isolated from fermented cabbage, and proposal of Clostridium indicum Gundawar et al. 2019 and Clostridium methoxybenzovorans Mechichi et al. 1999 as heterotypic synonyms of Lacrimispora amygdalina (Parshina et al. 2003) Haas and Blanchard 2020 and Lacrimispora indolis (McClung and McCoy 1957) Haas and Blanchard 2020, respectively.</title>
        <authorList>
            <person name="Kobayashi H."/>
            <person name="Tanizawa Y."/>
            <person name="Sakamoto M."/>
            <person name="Ohkuma M."/>
            <person name="Tohno M."/>
        </authorList>
    </citation>
    <scope>NUCLEOTIDE SEQUENCE [LARGE SCALE GENOMIC DNA]</scope>
    <source>
        <strain evidence="1 2">DSM 12857</strain>
    </source>
</reference>
<keyword evidence="2" id="KW-1185">Reference proteome</keyword>